<keyword evidence="8" id="KW-1133">Transmembrane helix</keyword>
<evidence type="ECO:0000256" key="5">
    <source>
        <dbReference type="ARBA" id="ARBA00022519"/>
    </source>
</evidence>
<evidence type="ECO:0000256" key="7">
    <source>
        <dbReference type="ARBA" id="ARBA00022927"/>
    </source>
</evidence>
<evidence type="ECO:0000256" key="8">
    <source>
        <dbReference type="ARBA" id="ARBA00022989"/>
    </source>
</evidence>
<dbReference type="InterPro" id="IPR037682">
    <property type="entry name" value="TonB_C"/>
</dbReference>
<evidence type="ECO:0000256" key="4">
    <source>
        <dbReference type="ARBA" id="ARBA00022475"/>
    </source>
</evidence>
<keyword evidence="3" id="KW-0813">Transport</keyword>
<sequence>MDKWSKRILGLAVALTCLAGCETGRQHESAATGDDQTPAATSLFRFRPESRRPQVGGKADDAVGASSESFAAVLGKGDKTIRVSCAMPKPKYPEVATQLGFEGVAVFRIEMNRIGEVQRLILARSSGYEMLDTAARTALDRLQCHVETNGGPVEQGFIFSKPIRFKLNSGAGVDAEIGDSAQQARAAEQRAYVAEITRLIVTEIVYPATQSKPRLPYAVVRAKISADGTVSAPSIIVSSGLSEYDQAILRGFEASFPWPTPPSWLAGTYINFRVHLPEKLK</sequence>
<dbReference type="OrthoDB" id="9792439at2"/>
<evidence type="ECO:0000256" key="9">
    <source>
        <dbReference type="ARBA" id="ARBA00023136"/>
    </source>
</evidence>
<name>A0A5E5BVD5_9BURK</name>
<dbReference type="Proteomes" id="UP000382040">
    <property type="component" value="Unassembled WGS sequence"/>
</dbReference>
<dbReference type="RefSeq" id="WP_150561455.1">
    <property type="nucleotide sequence ID" value="NZ_CABPST010000015.1"/>
</dbReference>
<dbReference type="PANTHER" id="PTHR33446:SF2">
    <property type="entry name" value="PROTEIN TONB"/>
    <property type="match status" value="1"/>
</dbReference>
<comment type="subcellular location">
    <subcellularLocation>
        <location evidence="1">Cell inner membrane</location>
        <topology evidence="1">Single-pass membrane protein</topology>
        <orientation evidence="1">Periplasmic side</orientation>
    </subcellularLocation>
</comment>
<dbReference type="Pfam" id="PF03544">
    <property type="entry name" value="TonB_C"/>
    <property type="match status" value="1"/>
</dbReference>
<keyword evidence="7" id="KW-0653">Protein transport</keyword>
<keyword evidence="4" id="KW-1003">Cell membrane</keyword>
<keyword evidence="9" id="KW-0472">Membrane</keyword>
<protein>
    <submittedName>
        <fullName evidence="11">Energy transducer TonB</fullName>
    </submittedName>
</protein>
<keyword evidence="6" id="KW-0812">Transmembrane</keyword>
<evidence type="ECO:0000256" key="6">
    <source>
        <dbReference type="ARBA" id="ARBA00022692"/>
    </source>
</evidence>
<evidence type="ECO:0000313" key="11">
    <source>
        <dbReference type="EMBL" id="VVE90301.1"/>
    </source>
</evidence>
<dbReference type="InterPro" id="IPR051045">
    <property type="entry name" value="TonB-dependent_transducer"/>
</dbReference>
<keyword evidence="5" id="KW-0997">Cell inner membrane</keyword>
<organism evidence="11 12">
    <name type="scientific">Pandoraea bronchicola</name>
    <dbReference type="NCBI Taxonomy" id="2508287"/>
    <lineage>
        <taxon>Bacteria</taxon>
        <taxon>Pseudomonadati</taxon>
        <taxon>Pseudomonadota</taxon>
        <taxon>Betaproteobacteria</taxon>
        <taxon>Burkholderiales</taxon>
        <taxon>Burkholderiaceae</taxon>
        <taxon>Pandoraea</taxon>
    </lineage>
</organism>
<dbReference type="PROSITE" id="PS52015">
    <property type="entry name" value="TONB_CTD"/>
    <property type="match status" value="1"/>
</dbReference>
<dbReference type="GO" id="GO:0098797">
    <property type="term" value="C:plasma membrane protein complex"/>
    <property type="evidence" value="ECO:0007669"/>
    <property type="project" value="TreeGrafter"/>
</dbReference>
<dbReference type="GO" id="GO:0055085">
    <property type="term" value="P:transmembrane transport"/>
    <property type="evidence" value="ECO:0007669"/>
    <property type="project" value="InterPro"/>
</dbReference>
<comment type="similarity">
    <text evidence="2">Belongs to the TonB family.</text>
</comment>
<dbReference type="InterPro" id="IPR006260">
    <property type="entry name" value="TonB/TolA_C"/>
</dbReference>
<evidence type="ECO:0000256" key="1">
    <source>
        <dbReference type="ARBA" id="ARBA00004383"/>
    </source>
</evidence>
<keyword evidence="12" id="KW-1185">Reference proteome</keyword>
<gene>
    <name evidence="11" type="ORF">PBR20603_04283</name>
</gene>
<dbReference type="EMBL" id="CABPST010000015">
    <property type="protein sequence ID" value="VVE90301.1"/>
    <property type="molecule type" value="Genomic_DNA"/>
</dbReference>
<dbReference type="Pfam" id="PF13103">
    <property type="entry name" value="TonB_2"/>
    <property type="match status" value="1"/>
</dbReference>
<dbReference type="PANTHER" id="PTHR33446">
    <property type="entry name" value="PROTEIN TONB-RELATED"/>
    <property type="match status" value="1"/>
</dbReference>
<dbReference type="GO" id="GO:0031992">
    <property type="term" value="F:energy transducer activity"/>
    <property type="evidence" value="ECO:0007669"/>
    <property type="project" value="TreeGrafter"/>
</dbReference>
<dbReference type="GO" id="GO:0015031">
    <property type="term" value="P:protein transport"/>
    <property type="evidence" value="ECO:0007669"/>
    <property type="project" value="UniProtKB-KW"/>
</dbReference>
<feature type="domain" description="TonB C-terminal" evidence="10">
    <location>
        <begin position="77"/>
        <end position="174"/>
    </location>
</feature>
<dbReference type="Gene3D" id="3.30.1150.10">
    <property type="match status" value="2"/>
</dbReference>
<evidence type="ECO:0000256" key="3">
    <source>
        <dbReference type="ARBA" id="ARBA00022448"/>
    </source>
</evidence>
<dbReference type="SUPFAM" id="SSF74653">
    <property type="entry name" value="TolA/TonB C-terminal domain"/>
    <property type="match status" value="2"/>
</dbReference>
<evidence type="ECO:0000259" key="10">
    <source>
        <dbReference type="PROSITE" id="PS52015"/>
    </source>
</evidence>
<evidence type="ECO:0000313" key="12">
    <source>
        <dbReference type="Proteomes" id="UP000382040"/>
    </source>
</evidence>
<evidence type="ECO:0000256" key="2">
    <source>
        <dbReference type="ARBA" id="ARBA00006555"/>
    </source>
</evidence>
<proteinExistence type="inferred from homology"/>
<reference evidence="11 12" key="1">
    <citation type="submission" date="2019-08" db="EMBL/GenBank/DDBJ databases">
        <authorList>
            <person name="Peeters C."/>
        </authorList>
    </citation>
    <scope>NUCLEOTIDE SEQUENCE [LARGE SCALE GENOMIC DNA]</scope>
    <source>
        <strain evidence="11 12">LMG 20603</strain>
    </source>
</reference>
<dbReference type="NCBIfam" id="TIGR01352">
    <property type="entry name" value="tonB_Cterm"/>
    <property type="match status" value="1"/>
</dbReference>
<dbReference type="AlphaFoldDB" id="A0A5E5BVD5"/>
<accession>A0A5E5BVD5</accession>